<feature type="transmembrane region" description="Helical" evidence="1">
    <location>
        <begin position="6"/>
        <end position="23"/>
    </location>
</feature>
<organism evidence="2 3">
    <name type="scientific">Acinetobacter calcoaceticus</name>
    <dbReference type="NCBI Taxonomy" id="471"/>
    <lineage>
        <taxon>Bacteria</taxon>
        <taxon>Pseudomonadati</taxon>
        <taxon>Pseudomonadota</taxon>
        <taxon>Gammaproteobacteria</taxon>
        <taxon>Moraxellales</taxon>
        <taxon>Moraxellaceae</taxon>
        <taxon>Acinetobacter</taxon>
        <taxon>Acinetobacter calcoaceticus/baumannii complex</taxon>
    </lineage>
</organism>
<evidence type="ECO:0000256" key="1">
    <source>
        <dbReference type="SAM" id="Phobius"/>
    </source>
</evidence>
<keyword evidence="1" id="KW-0472">Membrane</keyword>
<keyword evidence="1" id="KW-0812">Transmembrane</keyword>
<feature type="transmembrane region" description="Helical" evidence="1">
    <location>
        <begin position="92"/>
        <end position="111"/>
    </location>
</feature>
<comment type="caution">
    <text evidence="2">The sequence shown here is derived from an EMBL/GenBank/DDBJ whole genome shotgun (WGS) entry which is preliminary data.</text>
</comment>
<sequence length="112" mass="12693">MIGFLTLYSLISLGLIHLACSMFKHQKQVFNRELSASQTRIAQYIGWLILVISLILAIWQRGTSVGISYWFGALTIAALIVAWFLSYQATHFKTLTISFISTFLLCSFIQLL</sequence>
<reference evidence="2 3" key="1">
    <citation type="submission" date="2019-03" db="EMBL/GenBank/DDBJ databases">
        <title>Genomic analyses of the natural microbiome of Caenorhabditis elegans.</title>
        <authorList>
            <person name="Samuel B."/>
        </authorList>
    </citation>
    <scope>NUCLEOTIDE SEQUENCE [LARGE SCALE GENOMIC DNA]</scope>
    <source>
        <strain evidence="2 3">JUb89</strain>
    </source>
</reference>
<gene>
    <name evidence="2" type="ORF">EC844_11564</name>
</gene>
<dbReference type="Proteomes" id="UP000294963">
    <property type="component" value="Unassembled WGS sequence"/>
</dbReference>
<accession>A0A4R1XNK5</accession>
<dbReference type="InterPro" id="IPR021762">
    <property type="entry name" value="DUF3325"/>
</dbReference>
<protein>
    <submittedName>
        <fullName evidence="2">Uncharacterized protein DUF3325</fullName>
    </submittedName>
</protein>
<proteinExistence type="predicted"/>
<dbReference type="Pfam" id="PF11804">
    <property type="entry name" value="DUF3325"/>
    <property type="match status" value="1"/>
</dbReference>
<name>A0A4R1XNK5_ACICA</name>
<keyword evidence="3" id="KW-1185">Reference proteome</keyword>
<evidence type="ECO:0000313" key="3">
    <source>
        <dbReference type="Proteomes" id="UP000294963"/>
    </source>
</evidence>
<dbReference type="EMBL" id="SLVJ01000015">
    <property type="protein sequence ID" value="TCM65226.1"/>
    <property type="molecule type" value="Genomic_DNA"/>
</dbReference>
<dbReference type="AlphaFoldDB" id="A0A4R1XNK5"/>
<dbReference type="OrthoDB" id="6710521at2"/>
<keyword evidence="1" id="KW-1133">Transmembrane helix</keyword>
<evidence type="ECO:0000313" key="2">
    <source>
        <dbReference type="EMBL" id="TCM65226.1"/>
    </source>
</evidence>
<feature type="transmembrane region" description="Helical" evidence="1">
    <location>
        <begin position="44"/>
        <end position="61"/>
    </location>
</feature>
<feature type="transmembrane region" description="Helical" evidence="1">
    <location>
        <begin position="67"/>
        <end position="85"/>
    </location>
</feature>